<dbReference type="Proteomes" id="UP001177744">
    <property type="component" value="Unassembled WGS sequence"/>
</dbReference>
<sequence length="133" mass="14822">MPGAATETVPAAEPELPQPQAETGSGTEPESDESAPELEEQLPHRHPHKPGCRRLESMKNQTVKQNRAGVKRRPGRLCPNGLRQVTGVTRVTIRKSKNTLFLITKPEVHMRPAADTYIVFGKPRLRIYLSKHS</sequence>
<dbReference type="AlphaFoldDB" id="A0AA40IAE9"/>
<dbReference type="PANTHER" id="PTHR21713">
    <property type="entry name" value="NASCENT POLYPEPTIDE ASSOCIATED COMPLEX ALPHA SUBUNIT-RELATED"/>
    <property type="match status" value="1"/>
</dbReference>
<dbReference type="SMART" id="SM01407">
    <property type="entry name" value="NAC"/>
    <property type="match status" value="1"/>
</dbReference>
<dbReference type="Pfam" id="PF01849">
    <property type="entry name" value="NAC"/>
    <property type="match status" value="1"/>
</dbReference>
<organism evidence="3 4">
    <name type="scientific">Cnephaeus nilssonii</name>
    <name type="common">Northern bat</name>
    <name type="synonym">Eptesicus nilssonii</name>
    <dbReference type="NCBI Taxonomy" id="3371016"/>
    <lineage>
        <taxon>Eukaryota</taxon>
        <taxon>Metazoa</taxon>
        <taxon>Chordata</taxon>
        <taxon>Craniata</taxon>
        <taxon>Vertebrata</taxon>
        <taxon>Euteleostomi</taxon>
        <taxon>Mammalia</taxon>
        <taxon>Eutheria</taxon>
        <taxon>Laurasiatheria</taxon>
        <taxon>Chiroptera</taxon>
        <taxon>Yangochiroptera</taxon>
        <taxon>Vespertilionidae</taxon>
        <taxon>Cnephaeus</taxon>
    </lineage>
</organism>
<feature type="compositionally biased region" description="Acidic residues" evidence="1">
    <location>
        <begin position="29"/>
        <end position="40"/>
    </location>
</feature>
<evidence type="ECO:0000313" key="4">
    <source>
        <dbReference type="Proteomes" id="UP001177744"/>
    </source>
</evidence>
<feature type="compositionally biased region" description="Low complexity" evidence="1">
    <location>
        <begin position="1"/>
        <end position="22"/>
    </location>
</feature>
<dbReference type="PROSITE" id="PS51151">
    <property type="entry name" value="NAC_AB"/>
    <property type="match status" value="1"/>
</dbReference>
<keyword evidence="4" id="KW-1185">Reference proteome</keyword>
<evidence type="ECO:0000259" key="2">
    <source>
        <dbReference type="PROSITE" id="PS51151"/>
    </source>
</evidence>
<dbReference type="CDD" id="cd22054">
    <property type="entry name" value="NAC_NACA"/>
    <property type="match status" value="1"/>
</dbReference>
<evidence type="ECO:0000256" key="1">
    <source>
        <dbReference type="SAM" id="MobiDB-lite"/>
    </source>
</evidence>
<accession>A0AA40IAE9</accession>
<dbReference type="InterPro" id="IPR002715">
    <property type="entry name" value="Nas_poly-pep-assoc_cplx_dom"/>
</dbReference>
<dbReference type="EMBL" id="JAULJE010000002">
    <property type="protein sequence ID" value="KAK1345477.1"/>
    <property type="molecule type" value="Genomic_DNA"/>
</dbReference>
<dbReference type="GO" id="GO:0005854">
    <property type="term" value="C:nascent polypeptide-associated complex"/>
    <property type="evidence" value="ECO:0007669"/>
    <property type="project" value="InterPro"/>
</dbReference>
<protein>
    <recommendedName>
        <fullName evidence="2">NAC-A/B domain-containing protein</fullName>
    </recommendedName>
</protein>
<gene>
    <name evidence="3" type="ORF">QTO34_007934</name>
</gene>
<feature type="region of interest" description="Disordered" evidence="1">
    <location>
        <begin position="1"/>
        <end position="81"/>
    </location>
</feature>
<reference evidence="3" key="1">
    <citation type="submission" date="2023-06" db="EMBL/GenBank/DDBJ databases">
        <title>Reference genome for the Northern bat (Eptesicus nilssonii), a most northern bat species.</title>
        <authorList>
            <person name="Laine V.N."/>
            <person name="Pulliainen A.T."/>
            <person name="Lilley T.M."/>
        </authorList>
    </citation>
    <scope>NUCLEOTIDE SEQUENCE</scope>
    <source>
        <strain evidence="3">BLF_Eptnil</strain>
        <tissue evidence="3">Kidney</tissue>
    </source>
</reference>
<dbReference type="InterPro" id="IPR016641">
    <property type="entry name" value="EGD2/NACA0like"/>
</dbReference>
<proteinExistence type="predicted"/>
<dbReference type="InterPro" id="IPR038187">
    <property type="entry name" value="NAC_A/B_dom_sf"/>
</dbReference>
<name>A0AA40IAE9_CNENI</name>
<comment type="caution">
    <text evidence="3">The sequence shown here is derived from an EMBL/GenBank/DDBJ whole genome shotgun (WGS) entry which is preliminary data.</text>
</comment>
<evidence type="ECO:0000313" key="3">
    <source>
        <dbReference type="EMBL" id="KAK1345477.1"/>
    </source>
</evidence>
<dbReference type="Gene3D" id="2.20.70.30">
    <property type="entry name" value="Nascent polypeptide-associated complex domain"/>
    <property type="match status" value="1"/>
</dbReference>
<feature type="domain" description="NAC-A/B" evidence="2">
    <location>
        <begin position="60"/>
        <end position="132"/>
    </location>
</feature>